<feature type="transmembrane region" description="Helical" evidence="1">
    <location>
        <begin position="997"/>
        <end position="1023"/>
    </location>
</feature>
<dbReference type="PANTHER" id="PTHR32063">
    <property type="match status" value="1"/>
</dbReference>
<dbReference type="InterPro" id="IPR027463">
    <property type="entry name" value="AcrB_DN_DC_subdom"/>
</dbReference>
<feature type="transmembrane region" description="Helical" evidence="1">
    <location>
        <begin position="337"/>
        <end position="356"/>
    </location>
</feature>
<name>A0ABT3N6C9_9BACT</name>
<keyword evidence="3" id="KW-1185">Reference proteome</keyword>
<feature type="transmembrane region" description="Helical" evidence="1">
    <location>
        <begin position="441"/>
        <end position="458"/>
    </location>
</feature>
<feature type="transmembrane region" description="Helical" evidence="1">
    <location>
        <begin position="926"/>
        <end position="946"/>
    </location>
</feature>
<feature type="transmembrane region" description="Helical" evidence="1">
    <location>
        <begin position="540"/>
        <end position="558"/>
    </location>
</feature>
<dbReference type="PANTHER" id="PTHR32063:SF33">
    <property type="entry name" value="RND SUPERFAMILY EFFLUX PUMP PERMEASE COMPONENT"/>
    <property type="match status" value="1"/>
</dbReference>
<dbReference type="Gene3D" id="3.30.2090.10">
    <property type="entry name" value="Multidrug efflux transporter AcrB TolC docking domain, DN and DC subdomains"/>
    <property type="match status" value="2"/>
</dbReference>
<dbReference type="EMBL" id="JAPFPW010000002">
    <property type="protein sequence ID" value="MCW7753013.1"/>
    <property type="molecule type" value="Genomic_DNA"/>
</dbReference>
<reference evidence="2 3" key="1">
    <citation type="submission" date="2022-11" db="EMBL/GenBank/DDBJ databases">
        <title>Desulfobotulus tamanensis H1 sp. nov. - anaerobic, alkaliphilic, sulphate reducing bacterium isolated from terrestrial mud volcano.</title>
        <authorList>
            <person name="Frolova A."/>
            <person name="Merkel A.Y."/>
            <person name="Slobodkin A.I."/>
        </authorList>
    </citation>
    <scope>NUCLEOTIDE SEQUENCE [LARGE SCALE GENOMIC DNA]</scope>
    <source>
        <strain evidence="2 3">H1</strain>
    </source>
</reference>
<evidence type="ECO:0000256" key="1">
    <source>
        <dbReference type="SAM" id="Phobius"/>
    </source>
</evidence>
<accession>A0ABT3N6C9</accession>
<dbReference type="Gene3D" id="1.20.1640.10">
    <property type="entry name" value="Multidrug efflux transporter AcrB transmembrane domain"/>
    <property type="match status" value="2"/>
</dbReference>
<gene>
    <name evidence="2" type="ORF">OOT00_03325</name>
</gene>
<keyword evidence="1" id="KW-1133">Transmembrane helix</keyword>
<feature type="transmembrane region" description="Helical" evidence="1">
    <location>
        <begin position="895"/>
        <end position="914"/>
    </location>
</feature>
<dbReference type="Proteomes" id="UP001209681">
    <property type="component" value="Unassembled WGS sequence"/>
</dbReference>
<keyword evidence="1" id="KW-0812">Transmembrane</keyword>
<comment type="caution">
    <text evidence="2">The sequence shown here is derived from an EMBL/GenBank/DDBJ whole genome shotgun (WGS) entry which is preliminary data.</text>
</comment>
<feature type="transmembrane region" description="Helical" evidence="1">
    <location>
        <begin position="362"/>
        <end position="380"/>
    </location>
</feature>
<dbReference type="SUPFAM" id="SSF82714">
    <property type="entry name" value="Multidrug efflux transporter AcrB TolC docking domain, DN and DC subdomains"/>
    <property type="match status" value="2"/>
</dbReference>
<dbReference type="InterPro" id="IPR001036">
    <property type="entry name" value="Acrflvin-R"/>
</dbReference>
<feature type="transmembrane region" description="Helical" evidence="1">
    <location>
        <begin position="869"/>
        <end position="888"/>
    </location>
</feature>
<dbReference type="Pfam" id="PF00873">
    <property type="entry name" value="ACR_tran"/>
    <property type="match status" value="1"/>
</dbReference>
<feature type="transmembrane region" description="Helical" evidence="1">
    <location>
        <begin position="12"/>
        <end position="32"/>
    </location>
</feature>
<dbReference type="Gene3D" id="3.30.70.1440">
    <property type="entry name" value="Multidrug efflux transporter AcrB pore domain"/>
    <property type="match status" value="1"/>
</dbReference>
<evidence type="ECO:0000313" key="2">
    <source>
        <dbReference type="EMBL" id="MCW7753013.1"/>
    </source>
</evidence>
<organism evidence="2 3">
    <name type="scientific">Desulfobotulus pelophilus</name>
    <dbReference type="NCBI Taxonomy" id="2823377"/>
    <lineage>
        <taxon>Bacteria</taxon>
        <taxon>Pseudomonadati</taxon>
        <taxon>Thermodesulfobacteriota</taxon>
        <taxon>Desulfobacteria</taxon>
        <taxon>Desulfobacterales</taxon>
        <taxon>Desulfobacteraceae</taxon>
        <taxon>Desulfobotulus</taxon>
    </lineage>
</organism>
<feature type="transmembrane region" description="Helical" evidence="1">
    <location>
        <begin position="464"/>
        <end position="481"/>
    </location>
</feature>
<feature type="transmembrane region" description="Helical" evidence="1">
    <location>
        <begin position="967"/>
        <end position="985"/>
    </location>
</feature>
<dbReference type="Gene3D" id="3.30.70.1430">
    <property type="entry name" value="Multidrug efflux transporter AcrB pore domain"/>
    <property type="match status" value="2"/>
</dbReference>
<dbReference type="RefSeq" id="WP_265423870.1">
    <property type="nucleotide sequence ID" value="NZ_JAPFPW010000002.1"/>
</dbReference>
<sequence length="1048" mass="116095">MNKNLRGVIPWFTTNPVAANLLLLLVIVLGLFELTGLRKEAFPSLEPNSLTISVTYDSGSASQSEEGLAIKIEDQLEGVSGIKRVTSMSTRSGSTITIEKRDGYDLDVLLRDVKTKVDAISNFPADAERPVIEKAEREEHALWIQLYGDTDRRTLQYLADSLKTELLSRSEVNRVRIYGWLDPMMSIEIDEGQLQAYGLSLSDVERRVREYSTDIPSPTMRSSMMYFQLKASEQAYTREAFAAIPLVRDSGGAQVLLGDVARVRDTFTDDTAVLSRYNGCNSMALQVITTGGDDISDSVAGAVEVVAGWTGNGKLPGGVNLTTWYDRSNMIEDRLQLLGTNALTGFAMVFVLLALFLNLSVAFWVAAGLPFIFVGAFYFMGDAFAGLSINEITTFGFIMALGIVVDDAVVVGESVYTERSVRGDRVENTIRGTLRVTMPTIFGYLTTVAAFYAISQISGHLGQIYAQFATVVVICLSLSLIESKLILPAHLAHLNTRPYRSRNRVIRAWQRVQSIADRALNGFTIHGYGFVVEKALHYRYAVLILFMAVFMVIITMPLTGAVRMSFFPDMAGDIVRAELTMEKDSSYGQTHAALLLLEQSAIQTDLDLRKGAGSPAGIASLQVISEADQSGSIKVELLSNTSYDISSFTLRWRELAGMPEGAHSLSIQNKPAMVDALRIELRADDDEILVAAGREVRKRLRAIPAVSGMDDNLEPGQPQLHLQLTREGRAMGFTMEMLAEQVLQSFQGQVVQRFQRKNDEMEVRVRYPDSSREHMGDVLQARLRTEDGRIVPLSAVATVRYGYTRDTITRINGKRAVYVSADVDKNILSATELVVQLQEFMPELKRQYPGLDIHFAGEAEQQSETQTSMIRMFLLAMLMIYFLLAIPLKSYVQPLLIMTAIPFGIIGAMLGHWLNDLSLGILSLNGIIALAGVIVNNSLLLVVTFNSAERKRKNIKQSISEACSSRLRAVLLTSLTTCAGLFPLLKETSLQAQFLIPAAVSLAYGIMFGTIVTLVLIPVLLMIHDDVCMRMKRMRYFLRFSRERQSLC</sequence>
<proteinExistence type="predicted"/>
<dbReference type="SUPFAM" id="SSF82866">
    <property type="entry name" value="Multidrug efflux transporter AcrB transmembrane domain"/>
    <property type="match status" value="2"/>
</dbReference>
<dbReference type="SUPFAM" id="SSF82693">
    <property type="entry name" value="Multidrug efflux transporter AcrB pore domain, PN1, PN2, PC1 and PC2 subdomains"/>
    <property type="match status" value="2"/>
</dbReference>
<evidence type="ECO:0000313" key="3">
    <source>
        <dbReference type="Proteomes" id="UP001209681"/>
    </source>
</evidence>
<dbReference type="PRINTS" id="PR00702">
    <property type="entry name" value="ACRIFLAVINRP"/>
</dbReference>
<keyword evidence="1" id="KW-0472">Membrane</keyword>
<protein>
    <submittedName>
        <fullName evidence="2">Efflux RND transporter permease subunit</fullName>
    </submittedName>
</protein>
<dbReference type="Gene3D" id="3.30.70.1320">
    <property type="entry name" value="Multidrug efflux transporter AcrB pore domain like"/>
    <property type="match status" value="1"/>
</dbReference>